<dbReference type="STRING" id="3218.A0A2K1JVW8"/>
<dbReference type="Gramene" id="Pp3c11_23240V3.3">
    <property type="protein sequence ID" value="Pp3c11_23240V3.3"/>
    <property type="gene ID" value="Pp3c11_23240"/>
</dbReference>
<dbReference type="GO" id="GO:0006351">
    <property type="term" value="P:DNA-templated transcription"/>
    <property type="evidence" value="ECO:0007669"/>
    <property type="project" value="InterPro"/>
</dbReference>
<dbReference type="OrthoDB" id="2339771at2759"/>
<dbReference type="InterPro" id="IPR045831">
    <property type="entry name" value="LIN9_C"/>
</dbReference>
<dbReference type="InterPro" id="IPR001005">
    <property type="entry name" value="SANT/Myb"/>
</dbReference>
<feature type="compositionally biased region" description="Acidic residues" evidence="4">
    <location>
        <begin position="485"/>
        <end position="497"/>
    </location>
</feature>
<dbReference type="Gramene" id="Pp3c11_23240V3.1">
    <property type="protein sequence ID" value="Pp3c11_23240V3.1"/>
    <property type="gene ID" value="Pp3c11_23240"/>
</dbReference>
<comment type="similarity">
    <text evidence="2">Belongs to the lin-9 family.</text>
</comment>
<dbReference type="RefSeq" id="XP_024388270.1">
    <property type="nucleotide sequence ID" value="XM_024532502.2"/>
</dbReference>
<dbReference type="GO" id="GO:0006357">
    <property type="term" value="P:regulation of transcription by RNA polymerase II"/>
    <property type="evidence" value="ECO:0000318"/>
    <property type="project" value="GO_Central"/>
</dbReference>
<reference evidence="6 8" key="2">
    <citation type="journal article" date="2018" name="Plant J.">
        <title>The Physcomitrella patens chromosome-scale assembly reveals moss genome structure and evolution.</title>
        <authorList>
            <person name="Lang D."/>
            <person name="Ullrich K.K."/>
            <person name="Murat F."/>
            <person name="Fuchs J."/>
            <person name="Jenkins J."/>
            <person name="Haas F.B."/>
            <person name="Piednoel M."/>
            <person name="Gundlach H."/>
            <person name="Van Bel M."/>
            <person name="Meyberg R."/>
            <person name="Vives C."/>
            <person name="Morata J."/>
            <person name="Symeonidi A."/>
            <person name="Hiss M."/>
            <person name="Muchero W."/>
            <person name="Kamisugi Y."/>
            <person name="Saleh O."/>
            <person name="Blanc G."/>
            <person name="Decker E.L."/>
            <person name="van Gessel N."/>
            <person name="Grimwood J."/>
            <person name="Hayes R.D."/>
            <person name="Graham S.W."/>
            <person name="Gunter L.E."/>
            <person name="McDaniel S.F."/>
            <person name="Hoernstein S.N.W."/>
            <person name="Larsson A."/>
            <person name="Li F.W."/>
            <person name="Perroud P.F."/>
            <person name="Phillips J."/>
            <person name="Ranjan P."/>
            <person name="Rokshar D.S."/>
            <person name="Rothfels C.J."/>
            <person name="Schneider L."/>
            <person name="Shu S."/>
            <person name="Stevenson D.W."/>
            <person name="Thummler F."/>
            <person name="Tillich M."/>
            <person name="Villarreal Aguilar J.C."/>
            <person name="Widiez T."/>
            <person name="Wong G.K."/>
            <person name="Wymore A."/>
            <person name="Zhang Y."/>
            <person name="Zimmer A.D."/>
            <person name="Quatrano R.S."/>
            <person name="Mayer K.F.X."/>
            <person name="Goodstein D."/>
            <person name="Casacuberta J.M."/>
            <person name="Vandepoele K."/>
            <person name="Reski R."/>
            <person name="Cuming A.C."/>
            <person name="Tuskan G.A."/>
            <person name="Maumus F."/>
            <person name="Salse J."/>
            <person name="Schmutz J."/>
            <person name="Rensing S.A."/>
        </authorList>
    </citation>
    <scope>NUCLEOTIDE SEQUENCE [LARGE SCALE GENOMIC DNA]</scope>
    <source>
        <strain evidence="7 8">cv. Gransden 2004</strain>
    </source>
</reference>
<reference evidence="7" key="3">
    <citation type="submission" date="2020-12" db="UniProtKB">
        <authorList>
            <consortium name="EnsemblPlants"/>
        </authorList>
    </citation>
    <scope>IDENTIFICATION</scope>
</reference>
<evidence type="ECO:0000256" key="4">
    <source>
        <dbReference type="SAM" id="MobiDB-lite"/>
    </source>
</evidence>
<dbReference type="GeneID" id="112288384"/>
<dbReference type="Pfam" id="PF19438">
    <property type="entry name" value="LIN9_C"/>
    <property type="match status" value="1"/>
</dbReference>
<feature type="region of interest" description="Disordered" evidence="4">
    <location>
        <begin position="1"/>
        <end position="29"/>
    </location>
</feature>
<dbReference type="GO" id="GO:0051726">
    <property type="term" value="P:regulation of cell cycle"/>
    <property type="evidence" value="ECO:0000318"/>
    <property type="project" value="GO_Central"/>
</dbReference>
<keyword evidence="8" id="KW-1185">Reference proteome</keyword>
<dbReference type="GO" id="GO:0003677">
    <property type="term" value="F:DNA binding"/>
    <property type="evidence" value="ECO:0000318"/>
    <property type="project" value="GO_Central"/>
</dbReference>
<feature type="region of interest" description="Disordered" evidence="4">
    <location>
        <begin position="440"/>
        <end position="543"/>
    </location>
</feature>
<feature type="compositionally biased region" description="Polar residues" evidence="4">
    <location>
        <begin position="229"/>
        <end position="255"/>
    </location>
</feature>
<gene>
    <name evidence="7" type="primary">LOC112288384</name>
    <name evidence="6" type="ORF">PHYPA_015446</name>
</gene>
<feature type="region of interest" description="Disordered" evidence="4">
    <location>
        <begin position="1110"/>
        <end position="1164"/>
    </location>
</feature>
<dbReference type="PANTHER" id="PTHR21689:SF2">
    <property type="entry name" value="PROTEIN LIN-9 HOMOLOG"/>
    <property type="match status" value="1"/>
</dbReference>
<dbReference type="Proteomes" id="UP000006727">
    <property type="component" value="Chromosome 11"/>
</dbReference>
<dbReference type="InterPro" id="IPR017884">
    <property type="entry name" value="SANT_dom"/>
</dbReference>
<feature type="region of interest" description="Disordered" evidence="4">
    <location>
        <begin position="566"/>
        <end position="639"/>
    </location>
</feature>
<dbReference type="GO" id="GO:0017053">
    <property type="term" value="C:transcription repressor complex"/>
    <property type="evidence" value="ECO:0007669"/>
    <property type="project" value="InterPro"/>
</dbReference>
<dbReference type="GO" id="GO:0005654">
    <property type="term" value="C:nucleoplasm"/>
    <property type="evidence" value="ECO:0000318"/>
    <property type="project" value="GO_Central"/>
</dbReference>
<feature type="compositionally biased region" description="Polar residues" evidence="4">
    <location>
        <begin position="1116"/>
        <end position="1129"/>
    </location>
</feature>
<feature type="region of interest" description="Disordered" evidence="4">
    <location>
        <begin position="229"/>
        <end position="407"/>
    </location>
</feature>
<dbReference type="PANTHER" id="PTHR21689">
    <property type="entry name" value="LIN-9"/>
    <property type="match status" value="1"/>
</dbReference>
<evidence type="ECO:0000313" key="7">
    <source>
        <dbReference type="EnsemblPlants" id="Pp3c11_23240V3.1"/>
    </source>
</evidence>
<dbReference type="Pfam" id="PF00249">
    <property type="entry name" value="Myb_DNA-binding"/>
    <property type="match status" value="1"/>
</dbReference>
<dbReference type="Gene3D" id="1.20.58.1880">
    <property type="match status" value="1"/>
</dbReference>
<organism evidence="6">
    <name type="scientific">Physcomitrium patens</name>
    <name type="common">Spreading-leaved earth moss</name>
    <name type="synonym">Physcomitrella patens</name>
    <dbReference type="NCBI Taxonomy" id="3218"/>
    <lineage>
        <taxon>Eukaryota</taxon>
        <taxon>Viridiplantae</taxon>
        <taxon>Streptophyta</taxon>
        <taxon>Embryophyta</taxon>
        <taxon>Bryophyta</taxon>
        <taxon>Bryophytina</taxon>
        <taxon>Bryopsida</taxon>
        <taxon>Funariidae</taxon>
        <taxon>Funariales</taxon>
        <taxon>Funariaceae</taxon>
        <taxon>Physcomitrium</taxon>
    </lineage>
</organism>
<evidence type="ECO:0000259" key="5">
    <source>
        <dbReference type="PROSITE" id="PS51293"/>
    </source>
</evidence>
<dbReference type="SUPFAM" id="SSF46689">
    <property type="entry name" value="Homeodomain-like"/>
    <property type="match status" value="1"/>
</dbReference>
<proteinExistence type="inferred from homology"/>
<dbReference type="SMART" id="SM01135">
    <property type="entry name" value="DIRP"/>
    <property type="match status" value="1"/>
</dbReference>
<dbReference type="FunCoup" id="A0A2K1JVW8">
    <property type="interactions" value="980"/>
</dbReference>
<dbReference type="KEGG" id="ppp:112288384"/>
<dbReference type="InterPro" id="IPR033471">
    <property type="entry name" value="DIRP"/>
</dbReference>
<feature type="compositionally biased region" description="Polar residues" evidence="4">
    <location>
        <begin position="272"/>
        <end position="284"/>
    </location>
</feature>
<dbReference type="SMART" id="SM00717">
    <property type="entry name" value="SANT"/>
    <property type="match status" value="1"/>
</dbReference>
<sequence>MASARRPRTTSKPTTRIAGGVDRDEDGIGKSKFRKRKLTDILGPPWSEEDLELFYQAFRKYGKDWKKVSASLHKRTTEMVEALYTTNKAYLSLPDGAASATGLKAMMTDHYNLLVENPSAGAESSDDCVGSDERSNHVQLSKKKVTNIGMESSSIRSDGIVGASGFGGSSPAKRPRTYRNRPVGKRTPRFQTSNASERRIRIIKASVSKLQNRVEEDSDSDVAAARTLVSKQSASPTASNTPSRRSLRQTSFQQNGDKESLWRTESDASVKPTASTSQADNQLEGSPESKDLQNEGATKASSSTLRSDADRKTPTVGDAKSKLKKPFSKKTKFQNSDSKHQTSKSREKRKEDVKELVEASERQGSGADEPAEGSSQPSSAQRRRRPVSPPPKQKKRSRQLFSGDSNSGLDALATLAASSLELEGLELGENLNVVANAAASFEDKTEKVEIKGGKQSSPEVANSKHDLKSSQAEDMQDLHNGSKEEEGDLNTEEEGAASEDRQPSTSPADSRKRKRKHSGDKISKVVASVPEGEASASPNPWTKLKKLAGTKLLSSKQGHKLLKRWSESGVADGADSPGHGKQISMEGREDLSIDIDESSLPLKLRSKKKGVPEKLPTEKTSAPVKSNSGFNSPHQESVRKEQAFCPHTTPELGTDSAKAKIIHCLCPKVRRWCMCEWFYSAIDLPWFARNEFVEYLNHAGLGHVPRLTRVEWGVIRGSLGKPRRLSKRFLQEEREKLETYRESVRTHYHELRNGLREGLPADLARPLTVGQKVIARHPKTREIHDGSILTVDRSRCRVQFDRPELGVELVMDIDAMPMYPLENVPEVMRRHFTSVEGIERTPGDDSKPRAWNASGGVGGVARAALNERLERRVTMLSQRFLSDLSKRAQTDTLDAVREAKEVTNRAVREAKDVTTKSAVASQRVGSHQPLGGFQAQAIEADARALAELARALDKKEALVMELRQMNGEASCNWEGFKAADNFQRQYATVVLQLKEVNKQVTNALLLLRQRNKYHDNAVLPWHRLSSQGISDVAEPSEPWVLDTTCALAEVTISARKQASLMVSTAVKAMDTLKAGEDAFQKLGCALEAISVPGCVSVPLQLSPYPAPTCEVGGSQGVSTPSAQPGSRVQSSSSSITEDNSEVDTGTVASTSRLSPVDKNGSAQRPAALEAAAQDLMQDLNHAATQSSASRDCLFPMELIKSCIATLFMLQTLSETPFSSAEVQQTLDSALRTLRPKSAKNHAIYKEIEQQFATVKAQITTQIPFPNSAPLSPFVDSMPSVAPKPTPPNTL</sequence>
<feature type="compositionally biased region" description="Basic and acidic residues" evidence="4">
    <location>
        <begin position="256"/>
        <end position="268"/>
    </location>
</feature>
<name>A0A2K1JVW8_PHYPA</name>
<feature type="compositionally biased region" description="Basic residues" evidence="4">
    <location>
        <begin position="173"/>
        <end position="188"/>
    </location>
</feature>
<feature type="compositionally biased region" description="Basic residues" evidence="4">
    <location>
        <begin position="322"/>
        <end position="332"/>
    </location>
</feature>
<keyword evidence="3" id="KW-0539">Nucleus</keyword>
<dbReference type="InterPro" id="IPR009057">
    <property type="entry name" value="Homeodomain-like_sf"/>
</dbReference>
<dbReference type="EnsemblPlants" id="Pp3c11_23240V3.3">
    <property type="protein sequence ID" value="Pp3c11_23240V3.3"/>
    <property type="gene ID" value="Pp3c11_23240"/>
</dbReference>
<accession>A0A2K1JVW8</accession>
<dbReference type="InterPro" id="IPR010561">
    <property type="entry name" value="LIN-9/ALY1"/>
</dbReference>
<protein>
    <recommendedName>
        <fullName evidence="5">SANT domain-containing protein</fullName>
    </recommendedName>
</protein>
<dbReference type="Pfam" id="PF06584">
    <property type="entry name" value="DIRP"/>
    <property type="match status" value="1"/>
</dbReference>
<feature type="compositionally biased region" description="Polar residues" evidence="4">
    <location>
        <begin position="1142"/>
        <end position="1153"/>
    </location>
</feature>
<evidence type="ECO:0000313" key="6">
    <source>
        <dbReference type="EMBL" id="PNR45675.1"/>
    </source>
</evidence>
<evidence type="ECO:0000256" key="3">
    <source>
        <dbReference type="ARBA" id="ARBA00023242"/>
    </source>
</evidence>
<feature type="compositionally biased region" description="Basic residues" evidence="4">
    <location>
        <begin position="381"/>
        <end position="398"/>
    </location>
</feature>
<dbReference type="EnsemblPlants" id="Pp3c11_23240V3.1">
    <property type="protein sequence ID" value="Pp3c11_23240V3.1"/>
    <property type="gene ID" value="Pp3c11_23240"/>
</dbReference>
<feature type="compositionally biased region" description="Basic and acidic residues" evidence="4">
    <location>
        <begin position="337"/>
        <end position="361"/>
    </location>
</feature>
<feature type="domain" description="SANT" evidence="5">
    <location>
        <begin position="41"/>
        <end position="78"/>
    </location>
</feature>
<dbReference type="PROSITE" id="PS51293">
    <property type="entry name" value="SANT"/>
    <property type="match status" value="1"/>
</dbReference>
<evidence type="ECO:0000256" key="1">
    <source>
        <dbReference type="ARBA" id="ARBA00004123"/>
    </source>
</evidence>
<feature type="compositionally biased region" description="Basic and acidic residues" evidence="4">
    <location>
        <begin position="441"/>
        <end position="452"/>
    </location>
</feature>
<reference evidence="6 8" key="1">
    <citation type="journal article" date="2008" name="Science">
        <title>The Physcomitrella genome reveals evolutionary insights into the conquest of land by plants.</title>
        <authorList>
            <person name="Rensing S."/>
            <person name="Lang D."/>
            <person name="Zimmer A."/>
            <person name="Terry A."/>
            <person name="Salamov A."/>
            <person name="Shapiro H."/>
            <person name="Nishiyama T."/>
            <person name="Perroud P.-F."/>
            <person name="Lindquist E."/>
            <person name="Kamisugi Y."/>
            <person name="Tanahashi T."/>
            <person name="Sakakibara K."/>
            <person name="Fujita T."/>
            <person name="Oishi K."/>
            <person name="Shin-I T."/>
            <person name="Kuroki Y."/>
            <person name="Toyoda A."/>
            <person name="Suzuki Y."/>
            <person name="Hashimoto A."/>
            <person name="Yamaguchi K."/>
            <person name="Sugano A."/>
            <person name="Kohara Y."/>
            <person name="Fujiyama A."/>
            <person name="Anterola A."/>
            <person name="Aoki S."/>
            <person name="Ashton N."/>
            <person name="Barbazuk W.B."/>
            <person name="Barker E."/>
            <person name="Bennetzen J."/>
            <person name="Bezanilla M."/>
            <person name="Blankenship R."/>
            <person name="Cho S.H."/>
            <person name="Dutcher S."/>
            <person name="Estelle M."/>
            <person name="Fawcett J.A."/>
            <person name="Gundlach H."/>
            <person name="Hanada K."/>
            <person name="Heyl A."/>
            <person name="Hicks K.A."/>
            <person name="Hugh J."/>
            <person name="Lohr M."/>
            <person name="Mayer K."/>
            <person name="Melkozernov A."/>
            <person name="Murata T."/>
            <person name="Nelson D."/>
            <person name="Pils B."/>
            <person name="Prigge M."/>
            <person name="Reiss B."/>
            <person name="Renner T."/>
            <person name="Rombauts S."/>
            <person name="Rushton P."/>
            <person name="Sanderfoot A."/>
            <person name="Schween G."/>
            <person name="Shiu S.-H."/>
            <person name="Stueber K."/>
            <person name="Theodoulou F.L."/>
            <person name="Tu H."/>
            <person name="Van de Peer Y."/>
            <person name="Verrier P.J."/>
            <person name="Waters E."/>
            <person name="Wood A."/>
            <person name="Yang L."/>
            <person name="Cove D."/>
            <person name="Cuming A."/>
            <person name="Hasebe M."/>
            <person name="Lucas S."/>
            <person name="Mishler D.B."/>
            <person name="Reski R."/>
            <person name="Grigoriev I."/>
            <person name="Quatrano R.S."/>
            <person name="Boore J.L."/>
        </authorList>
    </citation>
    <scope>NUCLEOTIDE SEQUENCE [LARGE SCALE GENOMIC DNA]</scope>
    <source>
        <strain evidence="7 8">cv. Gransden 2004</strain>
    </source>
</reference>
<dbReference type="PaxDb" id="3218-PP1S31_116V6.1"/>
<evidence type="ECO:0000256" key="2">
    <source>
        <dbReference type="ARBA" id="ARBA00006732"/>
    </source>
</evidence>
<dbReference type="EMBL" id="ABEU02000011">
    <property type="protein sequence ID" value="PNR45675.1"/>
    <property type="molecule type" value="Genomic_DNA"/>
</dbReference>
<feature type="compositionally biased region" description="Polar residues" evidence="4">
    <location>
        <begin position="618"/>
        <end position="635"/>
    </location>
</feature>
<dbReference type="CDD" id="cd00167">
    <property type="entry name" value="SANT"/>
    <property type="match status" value="1"/>
</dbReference>
<feature type="compositionally biased region" description="Polar residues" evidence="4">
    <location>
        <begin position="295"/>
        <end position="306"/>
    </location>
</feature>
<comment type="subcellular location">
    <subcellularLocation>
        <location evidence="1">Nucleus</location>
    </subcellularLocation>
</comment>
<feature type="region of interest" description="Disordered" evidence="4">
    <location>
        <begin position="159"/>
        <end position="197"/>
    </location>
</feature>
<evidence type="ECO:0000313" key="8">
    <source>
        <dbReference type="Proteomes" id="UP000006727"/>
    </source>
</evidence>